<dbReference type="InterPro" id="IPR029061">
    <property type="entry name" value="THDP-binding"/>
</dbReference>
<dbReference type="NCBIfam" id="NF006129">
    <property type="entry name" value="PRK08273.1"/>
    <property type="match status" value="1"/>
</dbReference>
<name>A0A919FVK8_9ACTN</name>
<dbReference type="SUPFAM" id="SSF52467">
    <property type="entry name" value="DHS-like NAD/FAD-binding domain"/>
    <property type="match status" value="1"/>
</dbReference>
<dbReference type="PANTHER" id="PTHR42981:SF2">
    <property type="entry name" value="PYRUVATE DEHYDROGENASE [UBIQUINONE]"/>
    <property type="match status" value="1"/>
</dbReference>
<dbReference type="GO" id="GO:0030976">
    <property type="term" value="F:thiamine pyrophosphate binding"/>
    <property type="evidence" value="ECO:0007669"/>
    <property type="project" value="InterPro"/>
</dbReference>
<dbReference type="RefSeq" id="WP_189929778.1">
    <property type="nucleotide sequence ID" value="NZ_BNCD01000002.1"/>
</dbReference>
<evidence type="ECO:0000259" key="6">
    <source>
        <dbReference type="Pfam" id="PF02776"/>
    </source>
</evidence>
<evidence type="ECO:0000313" key="8">
    <source>
        <dbReference type="Proteomes" id="UP000603708"/>
    </source>
</evidence>
<dbReference type="Pfam" id="PF02776">
    <property type="entry name" value="TPP_enzyme_N"/>
    <property type="match status" value="1"/>
</dbReference>
<comment type="caution">
    <text evidence="7">The sequence shown here is derived from an EMBL/GenBank/DDBJ whole genome shotgun (WGS) entry which is preliminary data.</text>
</comment>
<dbReference type="Gene3D" id="3.40.50.1220">
    <property type="entry name" value="TPP-binding domain"/>
    <property type="match status" value="1"/>
</dbReference>
<dbReference type="SUPFAM" id="SSF52518">
    <property type="entry name" value="Thiamin diphosphate-binding fold (THDP-binding)"/>
    <property type="match status" value="2"/>
</dbReference>
<dbReference type="InterPro" id="IPR047210">
    <property type="entry name" value="TPP_PYR_POXB-like"/>
</dbReference>
<comment type="similarity">
    <text evidence="1 3">Belongs to the TPP enzyme family.</text>
</comment>
<gene>
    <name evidence="7" type="primary">poxB</name>
    <name evidence="7" type="ORF">GCM10018793_11800</name>
</gene>
<feature type="domain" description="Thiamine pyrophosphate enzyme TPP-binding" evidence="5">
    <location>
        <begin position="388"/>
        <end position="542"/>
    </location>
</feature>
<proteinExistence type="inferred from homology"/>
<evidence type="ECO:0000256" key="1">
    <source>
        <dbReference type="ARBA" id="ARBA00007812"/>
    </source>
</evidence>
<dbReference type="Pfam" id="PF02775">
    <property type="entry name" value="TPP_enzyme_C"/>
    <property type="match status" value="1"/>
</dbReference>
<dbReference type="InterPro" id="IPR047212">
    <property type="entry name" value="TPP_POXB-like"/>
</dbReference>
<evidence type="ECO:0000313" key="7">
    <source>
        <dbReference type="EMBL" id="GHH73298.1"/>
    </source>
</evidence>
<dbReference type="CDD" id="cd02014">
    <property type="entry name" value="TPP_POX"/>
    <property type="match status" value="1"/>
</dbReference>
<evidence type="ECO:0000256" key="3">
    <source>
        <dbReference type="RuleBase" id="RU362132"/>
    </source>
</evidence>
<feature type="domain" description="Thiamine pyrophosphate enzyme N-terminal TPP-binding" evidence="6">
    <location>
        <begin position="4"/>
        <end position="120"/>
    </location>
</feature>
<dbReference type="GO" id="GO:0000287">
    <property type="term" value="F:magnesium ion binding"/>
    <property type="evidence" value="ECO:0007669"/>
    <property type="project" value="InterPro"/>
</dbReference>
<reference evidence="7" key="1">
    <citation type="journal article" date="2014" name="Int. J. Syst. Evol. Microbiol.">
        <title>Complete genome sequence of Corynebacterium casei LMG S-19264T (=DSM 44701T), isolated from a smear-ripened cheese.</title>
        <authorList>
            <consortium name="US DOE Joint Genome Institute (JGI-PGF)"/>
            <person name="Walter F."/>
            <person name="Albersmeier A."/>
            <person name="Kalinowski J."/>
            <person name="Ruckert C."/>
        </authorList>
    </citation>
    <scope>NUCLEOTIDE SEQUENCE</scope>
    <source>
        <strain evidence="7">JCM 5069</strain>
    </source>
</reference>
<dbReference type="CDD" id="cd07039">
    <property type="entry name" value="TPP_PYR_POX"/>
    <property type="match status" value="1"/>
</dbReference>
<accession>A0A919FVK8</accession>
<keyword evidence="8" id="KW-1185">Reference proteome</keyword>
<dbReference type="InterPro" id="IPR047211">
    <property type="entry name" value="POXB-like"/>
</dbReference>
<dbReference type="InterPro" id="IPR012001">
    <property type="entry name" value="Thiamin_PyroP_enz_TPP-bd_dom"/>
</dbReference>
<dbReference type="Pfam" id="PF00205">
    <property type="entry name" value="TPP_enzyme_M"/>
    <property type="match status" value="1"/>
</dbReference>
<dbReference type="InterPro" id="IPR029035">
    <property type="entry name" value="DHS-like_NAD/FAD-binding_dom"/>
</dbReference>
<dbReference type="PROSITE" id="PS00187">
    <property type="entry name" value="TPP_ENZYMES"/>
    <property type="match status" value="1"/>
</dbReference>
<dbReference type="InterPro" id="IPR000399">
    <property type="entry name" value="TPP-bd_CS"/>
</dbReference>
<dbReference type="PANTHER" id="PTHR42981">
    <property type="entry name" value="PYRUVATE DEHYDROGENASE [UBIQUINONE]"/>
    <property type="match status" value="1"/>
</dbReference>
<feature type="domain" description="Thiamine pyrophosphate enzyme central" evidence="4">
    <location>
        <begin position="198"/>
        <end position="328"/>
    </location>
</feature>
<reference evidence="7" key="2">
    <citation type="submission" date="2020-09" db="EMBL/GenBank/DDBJ databases">
        <authorList>
            <person name="Sun Q."/>
            <person name="Ohkuma M."/>
        </authorList>
    </citation>
    <scope>NUCLEOTIDE SEQUENCE</scope>
    <source>
        <strain evidence="7">JCM 5069</strain>
    </source>
</reference>
<dbReference type="GO" id="GO:0003824">
    <property type="term" value="F:catalytic activity"/>
    <property type="evidence" value="ECO:0007669"/>
    <property type="project" value="InterPro"/>
</dbReference>
<sequence length="604" mass="65779">MTTKVSDHVLERLREWGVEHVFAYAGDGINGLLAAWGRAGNKPEFIQSRHEEMSAFEAVGYAKFSGRTGVCAATSGPGAIHLLNGLYDAKLDHVPVVAIVGQTHRSAMGGSYQQEVDLLSLYKDVASDFCEMVTVPEQLPNVLDRAMRTAAAKRTVTAVIIPADVQELDYTPPKHAFKMVPSSLGMARYAPVPTDDEIDRAARLLNEGEKVAILVGQGARGARQEVEQLADVLGAGVAKALLGKDVLPDTLPYVTGPIGLLGSRPSYELMQGCDTLLVIGSSFPYTQFMPELDQARAVQIDVDPHMVGMRYPFEINLVGDACETLKRLLPRLERKKHGKWRQKIEKDTARWWQVMERRAAVEADPVNPEHVVHALDALLPEDVILAADSGSAANWYARHLRIRGTMRGSLSGTLATMGPGVPYVIGAKFAHPGRPALALVGDGAMQMNGMAELITIAKYWRQWEDGRLVVAVLNNHDLNQVTWEMRAMEGAPQFLPSQELPDVRYADFARSLGLDGIRVEKPGDVEDAWRTALAAERPFVAEFCTDPAVPPIPPHASLEQIEAAAASVLKGDSDRAALVRQGFKAKIQDILPGGRARDAGARPH</sequence>
<dbReference type="InterPro" id="IPR012000">
    <property type="entry name" value="Thiamin_PyroP_enz_cen_dom"/>
</dbReference>
<evidence type="ECO:0000256" key="2">
    <source>
        <dbReference type="ARBA" id="ARBA00023052"/>
    </source>
</evidence>
<dbReference type="AlphaFoldDB" id="A0A919FVK8"/>
<organism evidence="7 8">
    <name type="scientific">Streptomyces sulfonofaciens</name>
    <dbReference type="NCBI Taxonomy" id="68272"/>
    <lineage>
        <taxon>Bacteria</taxon>
        <taxon>Bacillati</taxon>
        <taxon>Actinomycetota</taxon>
        <taxon>Actinomycetes</taxon>
        <taxon>Kitasatosporales</taxon>
        <taxon>Streptomycetaceae</taxon>
        <taxon>Streptomyces</taxon>
    </lineage>
</organism>
<dbReference type="EMBL" id="BNCD01000002">
    <property type="protein sequence ID" value="GHH73298.1"/>
    <property type="molecule type" value="Genomic_DNA"/>
</dbReference>
<protein>
    <submittedName>
        <fullName evidence="7">Thiamine pyrophosphate-requiring protein</fullName>
    </submittedName>
</protein>
<keyword evidence="2 3" id="KW-0786">Thiamine pyrophosphate</keyword>
<evidence type="ECO:0000259" key="5">
    <source>
        <dbReference type="Pfam" id="PF02775"/>
    </source>
</evidence>
<dbReference type="Proteomes" id="UP000603708">
    <property type="component" value="Unassembled WGS sequence"/>
</dbReference>
<evidence type="ECO:0000259" key="4">
    <source>
        <dbReference type="Pfam" id="PF00205"/>
    </source>
</evidence>
<dbReference type="InterPro" id="IPR011766">
    <property type="entry name" value="TPP_enzyme_TPP-bd"/>
</dbReference>
<dbReference type="Gene3D" id="3.40.50.970">
    <property type="match status" value="2"/>
</dbReference>